<dbReference type="PANTHER" id="PTHR30204">
    <property type="entry name" value="REDOX-CYCLING DRUG-SENSING TRANSCRIPTIONAL ACTIVATOR SOXR"/>
    <property type="match status" value="1"/>
</dbReference>
<dbReference type="PROSITE" id="PS50937">
    <property type="entry name" value="HTH_MERR_2"/>
    <property type="match status" value="1"/>
</dbReference>
<dbReference type="PANTHER" id="PTHR30204:SF58">
    <property type="entry name" value="HTH-TYPE TRANSCRIPTIONAL REGULATOR YFMP"/>
    <property type="match status" value="1"/>
</dbReference>
<keyword evidence="2" id="KW-0175">Coiled coil</keyword>
<dbReference type="InterPro" id="IPR047057">
    <property type="entry name" value="MerR_fam"/>
</dbReference>
<name>A0A6S6ST10_9BACT</name>
<evidence type="ECO:0000259" key="3">
    <source>
        <dbReference type="PROSITE" id="PS50937"/>
    </source>
</evidence>
<evidence type="ECO:0000313" key="4">
    <source>
        <dbReference type="EMBL" id="CAA6808013.1"/>
    </source>
</evidence>
<organism evidence="4">
    <name type="scientific">uncultured Campylobacterales bacterium</name>
    <dbReference type="NCBI Taxonomy" id="352960"/>
    <lineage>
        <taxon>Bacteria</taxon>
        <taxon>Pseudomonadati</taxon>
        <taxon>Campylobacterota</taxon>
        <taxon>Epsilonproteobacteria</taxon>
        <taxon>Campylobacterales</taxon>
        <taxon>environmental samples</taxon>
    </lineage>
</organism>
<gene>
    <name evidence="4" type="ORF">HELGO_WM15962</name>
</gene>
<sequence length="121" mass="14061">MYNEPLYLISIVAKMLTIHPQTLRQYEKEGLVNPLRTAGGIRMYSQKDVDRVIMIKKLTRNMGVNLAGVDIILRLKEELDEYENQISELKKTIAKLKNQTSTSYEITPLRRTYEVIIFGEN</sequence>
<dbReference type="Pfam" id="PF13411">
    <property type="entry name" value="MerR_1"/>
    <property type="match status" value="1"/>
</dbReference>
<dbReference type="EMBL" id="CACVAW010000030">
    <property type="protein sequence ID" value="CAA6808013.1"/>
    <property type="molecule type" value="Genomic_DNA"/>
</dbReference>
<reference evidence="4" key="1">
    <citation type="submission" date="2020-01" db="EMBL/GenBank/DDBJ databases">
        <authorList>
            <person name="Meier V. D."/>
            <person name="Meier V D."/>
        </authorList>
    </citation>
    <scope>NUCLEOTIDE SEQUENCE</scope>
    <source>
        <strain evidence="4">HLG_WM_MAG_12</strain>
    </source>
</reference>
<dbReference type="AlphaFoldDB" id="A0A6S6ST10"/>
<evidence type="ECO:0000256" key="1">
    <source>
        <dbReference type="ARBA" id="ARBA00023125"/>
    </source>
</evidence>
<dbReference type="NCBIfam" id="NF047375">
    <property type="entry name" value="HeatShock_HspR"/>
    <property type="match status" value="1"/>
</dbReference>
<dbReference type="SUPFAM" id="SSF46955">
    <property type="entry name" value="Putative DNA-binding domain"/>
    <property type="match status" value="1"/>
</dbReference>
<keyword evidence="1" id="KW-0238">DNA-binding</keyword>
<feature type="coiled-coil region" evidence="2">
    <location>
        <begin position="72"/>
        <end position="99"/>
    </location>
</feature>
<dbReference type="GO" id="GO:0003677">
    <property type="term" value="F:DNA binding"/>
    <property type="evidence" value="ECO:0007669"/>
    <property type="project" value="UniProtKB-KW"/>
</dbReference>
<dbReference type="InterPro" id="IPR000551">
    <property type="entry name" value="MerR-type_HTH_dom"/>
</dbReference>
<dbReference type="InterPro" id="IPR009061">
    <property type="entry name" value="DNA-bd_dom_put_sf"/>
</dbReference>
<dbReference type="SMART" id="SM00422">
    <property type="entry name" value="HTH_MERR"/>
    <property type="match status" value="1"/>
</dbReference>
<evidence type="ECO:0000256" key="2">
    <source>
        <dbReference type="SAM" id="Coils"/>
    </source>
</evidence>
<proteinExistence type="predicted"/>
<accession>A0A6S6ST10</accession>
<dbReference type="GO" id="GO:0003700">
    <property type="term" value="F:DNA-binding transcription factor activity"/>
    <property type="evidence" value="ECO:0007669"/>
    <property type="project" value="InterPro"/>
</dbReference>
<dbReference type="Gene3D" id="1.10.1660.10">
    <property type="match status" value="1"/>
</dbReference>
<dbReference type="CDD" id="cd04766">
    <property type="entry name" value="HTH_HspR"/>
    <property type="match status" value="1"/>
</dbReference>
<protein>
    <submittedName>
        <fullName evidence="4">HspR, transcriptional repressor of DnaK operon</fullName>
    </submittedName>
</protein>
<feature type="domain" description="HTH merR-type" evidence="3">
    <location>
        <begin position="6"/>
        <end position="75"/>
    </location>
</feature>
<dbReference type="FunFam" id="1.10.1660.10:FF:000008">
    <property type="entry name" value="Heat shock transcriptional regulator"/>
    <property type="match status" value="1"/>
</dbReference>